<dbReference type="InterPro" id="IPR013149">
    <property type="entry name" value="ADH-like_C"/>
</dbReference>
<dbReference type="PANTHER" id="PTHR45033:SF2">
    <property type="entry name" value="ZINC-TYPE ALCOHOL DEHYDROGENASE-LIKE PROTEIN C1773.06C"/>
    <property type="match status" value="1"/>
</dbReference>
<dbReference type="Proteomes" id="UP000541535">
    <property type="component" value="Unassembled WGS sequence"/>
</dbReference>
<feature type="domain" description="Enoyl reductase (ER)" evidence="1">
    <location>
        <begin position="11"/>
        <end position="334"/>
    </location>
</feature>
<evidence type="ECO:0000259" key="1">
    <source>
        <dbReference type="SMART" id="SM00829"/>
    </source>
</evidence>
<gene>
    <name evidence="2" type="ORF">FHS03_003743</name>
</gene>
<dbReference type="AlphaFoldDB" id="A0A7W5BCM9"/>
<sequence>MKAVELRSFTKDGLVLAERAEPAIGPHEVKVRVRAVSLNYRDHMVASGMYGIPADALPLVPVSDGAGEVVAVGAGVSRFKVGDRVTSMMTRDFISGDLTPERQAAQNGGPLDGMLQEYAVLPEQALVAFPAHLSYEEAATLPIAALTAWNALTEGGAAPGRTVLLQGTGGVSLAALQLAKLFGARVIITTSKEERRARLLELGADVVLNYKTSTDLAGEILAATDGRGVDMVIEVTGLSGMQTSLSVLRQGGYIGFVGLLAGMGTAPDFTLPLLFKNARIRGVLTGSRDVYEDMLRAIGQHQLKPVVGEVFALADFQRAFERYQSSAVFGKVVIRLD</sequence>
<dbReference type="SMART" id="SM00829">
    <property type="entry name" value="PKS_ER"/>
    <property type="match status" value="1"/>
</dbReference>
<protein>
    <submittedName>
        <fullName evidence="2">NADPH:quinone reductase-like Zn-dependent oxidoreductase</fullName>
    </submittedName>
</protein>
<dbReference type="EMBL" id="JACHXD010000010">
    <property type="protein sequence ID" value="MBB3120676.1"/>
    <property type="molecule type" value="Genomic_DNA"/>
</dbReference>
<reference evidence="2 3" key="1">
    <citation type="submission" date="2020-08" db="EMBL/GenBank/DDBJ databases">
        <title>Genomic Encyclopedia of Type Strains, Phase III (KMG-III): the genomes of soil and plant-associated and newly described type strains.</title>
        <authorList>
            <person name="Whitman W."/>
        </authorList>
    </citation>
    <scope>NUCLEOTIDE SEQUENCE [LARGE SCALE GENOMIC DNA]</scope>
    <source>
        <strain evidence="2 3">CECT 8897</strain>
    </source>
</reference>
<dbReference type="InterPro" id="IPR011032">
    <property type="entry name" value="GroES-like_sf"/>
</dbReference>
<dbReference type="GO" id="GO:0016491">
    <property type="term" value="F:oxidoreductase activity"/>
    <property type="evidence" value="ECO:0007669"/>
    <property type="project" value="InterPro"/>
</dbReference>
<dbReference type="SUPFAM" id="SSF51735">
    <property type="entry name" value="NAD(P)-binding Rossmann-fold domains"/>
    <property type="match status" value="1"/>
</dbReference>
<dbReference type="InterPro" id="IPR020843">
    <property type="entry name" value="ER"/>
</dbReference>
<accession>A0A7W5BCM9</accession>
<evidence type="ECO:0000313" key="3">
    <source>
        <dbReference type="Proteomes" id="UP000541535"/>
    </source>
</evidence>
<name>A0A7W5BCM9_9BURK</name>
<dbReference type="Gene3D" id="3.90.180.10">
    <property type="entry name" value="Medium-chain alcohol dehydrogenases, catalytic domain"/>
    <property type="match status" value="1"/>
</dbReference>
<dbReference type="Gene3D" id="3.40.50.720">
    <property type="entry name" value="NAD(P)-binding Rossmann-like Domain"/>
    <property type="match status" value="1"/>
</dbReference>
<dbReference type="InterPro" id="IPR036291">
    <property type="entry name" value="NAD(P)-bd_dom_sf"/>
</dbReference>
<keyword evidence="3" id="KW-1185">Reference proteome</keyword>
<dbReference type="InterPro" id="IPR052711">
    <property type="entry name" value="Zinc_ADH-like"/>
</dbReference>
<dbReference type="PANTHER" id="PTHR45033">
    <property type="match status" value="1"/>
</dbReference>
<dbReference type="Pfam" id="PF08240">
    <property type="entry name" value="ADH_N"/>
    <property type="match status" value="1"/>
</dbReference>
<dbReference type="RefSeq" id="WP_183442433.1">
    <property type="nucleotide sequence ID" value="NZ_JACHXD010000010.1"/>
</dbReference>
<proteinExistence type="predicted"/>
<dbReference type="Pfam" id="PF00107">
    <property type="entry name" value="ADH_zinc_N"/>
    <property type="match status" value="1"/>
</dbReference>
<organism evidence="2 3">
    <name type="scientific">Pseudoduganella violacea</name>
    <dbReference type="NCBI Taxonomy" id="1715466"/>
    <lineage>
        <taxon>Bacteria</taxon>
        <taxon>Pseudomonadati</taxon>
        <taxon>Pseudomonadota</taxon>
        <taxon>Betaproteobacteria</taxon>
        <taxon>Burkholderiales</taxon>
        <taxon>Oxalobacteraceae</taxon>
        <taxon>Telluria group</taxon>
        <taxon>Pseudoduganella</taxon>
    </lineage>
</organism>
<evidence type="ECO:0000313" key="2">
    <source>
        <dbReference type="EMBL" id="MBB3120676.1"/>
    </source>
</evidence>
<dbReference type="InterPro" id="IPR013154">
    <property type="entry name" value="ADH-like_N"/>
</dbReference>
<comment type="caution">
    <text evidence="2">The sequence shown here is derived from an EMBL/GenBank/DDBJ whole genome shotgun (WGS) entry which is preliminary data.</text>
</comment>
<dbReference type="CDD" id="cd08276">
    <property type="entry name" value="MDR7"/>
    <property type="match status" value="1"/>
</dbReference>
<dbReference type="SUPFAM" id="SSF50129">
    <property type="entry name" value="GroES-like"/>
    <property type="match status" value="1"/>
</dbReference>